<comment type="subcellular location">
    <subcellularLocation>
        <location evidence="1">Membrane</location>
        <topology evidence="1">Multi-pass membrane protein</topology>
    </subcellularLocation>
</comment>
<proteinExistence type="predicted"/>
<name>A0AAN7VTW2_9PEZI</name>
<dbReference type="SUPFAM" id="SSF103473">
    <property type="entry name" value="MFS general substrate transporter"/>
    <property type="match status" value="1"/>
</dbReference>
<keyword evidence="3" id="KW-0812">Transmembrane</keyword>
<comment type="caution">
    <text evidence="5">The sequence shown here is derived from an EMBL/GenBank/DDBJ whole genome shotgun (WGS) entry which is preliminary data.</text>
</comment>
<dbReference type="Pfam" id="PF07690">
    <property type="entry name" value="MFS_1"/>
    <property type="match status" value="2"/>
</dbReference>
<feature type="compositionally biased region" description="Polar residues" evidence="2">
    <location>
        <begin position="467"/>
        <end position="477"/>
    </location>
</feature>
<dbReference type="InterPro" id="IPR020846">
    <property type="entry name" value="MFS_dom"/>
</dbReference>
<dbReference type="PANTHER" id="PTHR23520:SF5">
    <property type="entry name" value="TRANSPORTER, PUTATIVE (AFU_ORTHOLOGUE AFUA_3G04000)-RELATED"/>
    <property type="match status" value="1"/>
</dbReference>
<keyword evidence="3" id="KW-0472">Membrane</keyword>
<dbReference type="EMBL" id="JAVRQU010000005">
    <property type="protein sequence ID" value="KAK5703222.1"/>
    <property type="molecule type" value="Genomic_DNA"/>
</dbReference>
<evidence type="ECO:0000256" key="2">
    <source>
        <dbReference type="SAM" id="MobiDB-lite"/>
    </source>
</evidence>
<feature type="transmembrane region" description="Helical" evidence="3">
    <location>
        <begin position="422"/>
        <end position="446"/>
    </location>
</feature>
<reference evidence="5" key="1">
    <citation type="submission" date="2023-08" db="EMBL/GenBank/DDBJ databases">
        <title>Black Yeasts Isolated from many extreme environments.</title>
        <authorList>
            <person name="Coleine C."/>
            <person name="Stajich J.E."/>
            <person name="Selbmann L."/>
        </authorList>
    </citation>
    <scope>NUCLEOTIDE SEQUENCE</scope>
    <source>
        <strain evidence="5">CCFEE 5810</strain>
    </source>
</reference>
<evidence type="ECO:0000313" key="5">
    <source>
        <dbReference type="EMBL" id="KAK5703222.1"/>
    </source>
</evidence>
<dbReference type="Proteomes" id="UP001310594">
    <property type="component" value="Unassembled WGS sequence"/>
</dbReference>
<evidence type="ECO:0000259" key="4">
    <source>
        <dbReference type="PROSITE" id="PS50850"/>
    </source>
</evidence>
<sequence>MPRSILALRVANELGLVTLSACSKDVYLLLLTRFIRMFAYGSSTLILALYFAALGHSDSKIGLFMTLTLVGDVAISLALTAVADSLGRRRILILGALLMTSSGIVFATVSNYWILLLAAVVGVISPSGNEIGPFRAIEESTIAHLSEASRRSDVFAWYVVFGTLGTASGALTCGWTTQALQTRGWSELSSFRAVFWVYAIVGLLKAGASMYLSSACEVNRSATAPQESSTELDEHEAFLADGNTAAAPPPDKPSIGWFGARLSPKSRATLLRLSALFFVDSLASGMVPNSLVAFFMTRKFGVPEGKLGTILAAAAFVSSIGNVLASSVAKRIGLVRTMVFTHLPSAIFLALFPLPTSLVVATTLLVLRASLASMDQAPRSAFLSAVVLPGERTAVMGIVNTVKTMSQSSGPLITGTLAGSDYFWVAFVVAGALKASYDVGMLSMFVNHRIEGESSRSESGDGETGSDLAQSNGRDRA</sequence>
<gene>
    <name evidence="5" type="ORF">LTR97_004171</name>
</gene>
<keyword evidence="3" id="KW-1133">Transmembrane helix</keyword>
<evidence type="ECO:0000313" key="6">
    <source>
        <dbReference type="Proteomes" id="UP001310594"/>
    </source>
</evidence>
<feature type="transmembrane region" description="Helical" evidence="3">
    <location>
        <begin position="155"/>
        <end position="173"/>
    </location>
</feature>
<dbReference type="Gene3D" id="1.20.1250.20">
    <property type="entry name" value="MFS general substrate transporter like domains"/>
    <property type="match status" value="1"/>
</dbReference>
<feature type="transmembrane region" description="Helical" evidence="3">
    <location>
        <begin position="345"/>
        <end position="369"/>
    </location>
</feature>
<feature type="transmembrane region" description="Helical" evidence="3">
    <location>
        <begin position="273"/>
        <end position="295"/>
    </location>
</feature>
<organism evidence="5 6">
    <name type="scientific">Elasticomyces elasticus</name>
    <dbReference type="NCBI Taxonomy" id="574655"/>
    <lineage>
        <taxon>Eukaryota</taxon>
        <taxon>Fungi</taxon>
        <taxon>Dikarya</taxon>
        <taxon>Ascomycota</taxon>
        <taxon>Pezizomycotina</taxon>
        <taxon>Dothideomycetes</taxon>
        <taxon>Dothideomycetidae</taxon>
        <taxon>Mycosphaerellales</taxon>
        <taxon>Teratosphaeriaceae</taxon>
        <taxon>Elasticomyces</taxon>
    </lineage>
</organism>
<dbReference type="InterPro" id="IPR011701">
    <property type="entry name" value="MFS"/>
</dbReference>
<evidence type="ECO:0000256" key="1">
    <source>
        <dbReference type="ARBA" id="ARBA00004141"/>
    </source>
</evidence>
<feature type="transmembrane region" description="Helical" evidence="3">
    <location>
        <begin position="61"/>
        <end position="79"/>
    </location>
</feature>
<protein>
    <recommendedName>
        <fullName evidence="4">Major facilitator superfamily (MFS) profile domain-containing protein</fullName>
    </recommendedName>
</protein>
<dbReference type="GO" id="GO:0022857">
    <property type="term" value="F:transmembrane transporter activity"/>
    <property type="evidence" value="ECO:0007669"/>
    <property type="project" value="InterPro"/>
</dbReference>
<feature type="transmembrane region" description="Helical" evidence="3">
    <location>
        <begin position="37"/>
        <end position="55"/>
    </location>
</feature>
<feature type="transmembrane region" description="Helical" evidence="3">
    <location>
        <begin position="91"/>
        <end position="124"/>
    </location>
</feature>
<dbReference type="GO" id="GO:0000329">
    <property type="term" value="C:fungal-type vacuole membrane"/>
    <property type="evidence" value="ECO:0007669"/>
    <property type="project" value="TreeGrafter"/>
</dbReference>
<feature type="domain" description="Major facilitator superfamily (MFS) profile" evidence="4">
    <location>
        <begin position="25"/>
        <end position="449"/>
    </location>
</feature>
<dbReference type="PROSITE" id="PS50850">
    <property type="entry name" value="MFS"/>
    <property type="match status" value="1"/>
</dbReference>
<feature type="region of interest" description="Disordered" evidence="2">
    <location>
        <begin position="453"/>
        <end position="477"/>
    </location>
</feature>
<dbReference type="AlphaFoldDB" id="A0AAN7VTW2"/>
<feature type="transmembrane region" description="Helical" evidence="3">
    <location>
        <begin position="307"/>
        <end position="325"/>
    </location>
</feature>
<evidence type="ECO:0000256" key="3">
    <source>
        <dbReference type="SAM" id="Phobius"/>
    </source>
</evidence>
<dbReference type="PANTHER" id="PTHR23520">
    <property type="entry name" value="TRANSPORTER, PUTATIVE (AFU_ORTHOLOGUE AFUA_3G04000)-RELATED"/>
    <property type="match status" value="1"/>
</dbReference>
<feature type="transmembrane region" description="Helical" evidence="3">
    <location>
        <begin position="193"/>
        <end position="212"/>
    </location>
</feature>
<dbReference type="InterPro" id="IPR036259">
    <property type="entry name" value="MFS_trans_sf"/>
</dbReference>
<accession>A0AAN7VTW2</accession>